<dbReference type="PANTHER" id="PTHR13848">
    <property type="entry name" value="PROTEIN YIPPEE-LIKE CG15309-RELATED"/>
    <property type="match status" value="1"/>
</dbReference>
<feature type="domain" description="Yippee" evidence="5">
    <location>
        <begin position="13"/>
        <end position="131"/>
    </location>
</feature>
<evidence type="ECO:0000313" key="7">
    <source>
        <dbReference type="Proteomes" id="UP000298390"/>
    </source>
</evidence>
<keyword evidence="2" id="KW-0479">Metal-binding</keyword>
<dbReference type="InterPro" id="IPR039058">
    <property type="entry name" value="Yippee_fam"/>
</dbReference>
<evidence type="ECO:0000259" key="5">
    <source>
        <dbReference type="PROSITE" id="PS51792"/>
    </source>
</evidence>
<keyword evidence="3" id="KW-0862">Zinc</keyword>
<dbReference type="InterPro" id="IPR004910">
    <property type="entry name" value="Yippee/Mis18/Cereblon"/>
</dbReference>
<dbReference type="AlphaFoldDB" id="A0A4Y9Z5B5"/>
<gene>
    <name evidence="6" type="ORF">EVJ58_g650</name>
</gene>
<name>A0A4Y9Z5B5_9APHY</name>
<reference evidence="6 7" key="1">
    <citation type="submission" date="2019-01" db="EMBL/GenBank/DDBJ databases">
        <title>Genome sequencing of the rare red list fungi Fomitopsis rosea.</title>
        <authorList>
            <person name="Buettner E."/>
            <person name="Kellner H."/>
        </authorList>
    </citation>
    <scope>NUCLEOTIDE SEQUENCE [LARGE SCALE GENOMIC DNA]</scope>
    <source>
        <strain evidence="6 7">DSM 105464</strain>
    </source>
</reference>
<dbReference type="STRING" id="34475.A0A4Y9Z5B5"/>
<proteinExistence type="inferred from homology"/>
<evidence type="ECO:0000256" key="3">
    <source>
        <dbReference type="ARBA" id="ARBA00022833"/>
    </source>
</evidence>
<organism evidence="6 7">
    <name type="scientific">Rhodofomes roseus</name>
    <dbReference type="NCBI Taxonomy" id="34475"/>
    <lineage>
        <taxon>Eukaryota</taxon>
        <taxon>Fungi</taxon>
        <taxon>Dikarya</taxon>
        <taxon>Basidiomycota</taxon>
        <taxon>Agaricomycotina</taxon>
        <taxon>Agaricomycetes</taxon>
        <taxon>Polyporales</taxon>
        <taxon>Rhodofomes</taxon>
    </lineage>
</organism>
<accession>A0A4Y9Z5B5</accession>
<dbReference type="InterPro" id="IPR034751">
    <property type="entry name" value="Yippee"/>
</dbReference>
<protein>
    <recommendedName>
        <fullName evidence="4">Protein yippee-like</fullName>
    </recommendedName>
</protein>
<dbReference type="GO" id="GO:0046872">
    <property type="term" value="F:metal ion binding"/>
    <property type="evidence" value="ECO:0007669"/>
    <property type="project" value="UniProtKB-KW"/>
</dbReference>
<dbReference type="EMBL" id="SEKV01000017">
    <property type="protein sequence ID" value="TFY69063.1"/>
    <property type="molecule type" value="Genomic_DNA"/>
</dbReference>
<evidence type="ECO:0000256" key="4">
    <source>
        <dbReference type="RuleBase" id="RU110713"/>
    </source>
</evidence>
<evidence type="ECO:0000256" key="2">
    <source>
        <dbReference type="ARBA" id="ARBA00022723"/>
    </source>
</evidence>
<dbReference type="Proteomes" id="UP000298390">
    <property type="component" value="Unassembled WGS sequence"/>
</dbReference>
<evidence type="ECO:0000313" key="6">
    <source>
        <dbReference type="EMBL" id="TFY69063.1"/>
    </source>
</evidence>
<comment type="caution">
    <text evidence="6">The sequence shown here is derived from an EMBL/GenBank/DDBJ whole genome shotgun (WGS) entry which is preliminary data.</text>
</comment>
<evidence type="ECO:0000256" key="1">
    <source>
        <dbReference type="ARBA" id="ARBA00005613"/>
    </source>
</evidence>
<sequence length="131" mass="14725">MGMSYRRYLNGARIYGCSSCKTHLATIHSMISRAFHGQHGRAYLFDGVVNVIEGEPNDRVMTTGNHTVRDIYCCKCGQTLGWKYVGFLPSTVLTSSSAYDRGGVQDRAYEASQKYKEGKFILERNLLVDVQ</sequence>
<comment type="similarity">
    <text evidence="1 4">Belongs to the yippee family.</text>
</comment>
<dbReference type="Pfam" id="PF03226">
    <property type="entry name" value="Yippee-Mis18"/>
    <property type="match status" value="1"/>
</dbReference>
<dbReference type="PROSITE" id="PS51792">
    <property type="entry name" value="YIPPEE"/>
    <property type="match status" value="1"/>
</dbReference>